<dbReference type="STRING" id="4540.A0A3L6QAP9"/>
<keyword evidence="3" id="KW-1185">Reference proteome</keyword>
<proteinExistence type="predicted"/>
<gene>
    <name evidence="2" type="ORF">C2845_PM15G09020</name>
</gene>
<dbReference type="SMART" id="SM00256">
    <property type="entry name" value="FBOX"/>
    <property type="match status" value="1"/>
</dbReference>
<dbReference type="PANTHER" id="PTHR34223:SF51">
    <property type="entry name" value="OS06G0556300 PROTEIN"/>
    <property type="match status" value="1"/>
</dbReference>
<evidence type="ECO:0000259" key="1">
    <source>
        <dbReference type="PROSITE" id="PS50181"/>
    </source>
</evidence>
<sequence length="93" mass="10470">METPSASPERAAAAAADRLGDLPDDVLLDVLSRLTFRQAVRMGVLSRHWRGLWHAVPYPPSCIDIDQKRAFRGDKATRWSPPLDFGMAARKRR</sequence>
<dbReference type="Gene3D" id="1.20.1280.50">
    <property type="match status" value="1"/>
</dbReference>
<dbReference type="Pfam" id="PF00646">
    <property type="entry name" value="F-box"/>
    <property type="match status" value="1"/>
</dbReference>
<name>A0A3L6QAP9_PANMI</name>
<evidence type="ECO:0000313" key="3">
    <source>
        <dbReference type="Proteomes" id="UP000275267"/>
    </source>
</evidence>
<dbReference type="EMBL" id="PQIB02000013">
    <property type="protein sequence ID" value="RLM75280.1"/>
    <property type="molecule type" value="Genomic_DNA"/>
</dbReference>
<dbReference type="PROSITE" id="PS50181">
    <property type="entry name" value="FBOX"/>
    <property type="match status" value="1"/>
</dbReference>
<dbReference type="InterPro" id="IPR001810">
    <property type="entry name" value="F-box_dom"/>
</dbReference>
<dbReference type="PANTHER" id="PTHR34223">
    <property type="entry name" value="OS11G0201299 PROTEIN"/>
    <property type="match status" value="1"/>
</dbReference>
<organism evidence="2 3">
    <name type="scientific">Panicum miliaceum</name>
    <name type="common">Proso millet</name>
    <name type="synonym">Broomcorn millet</name>
    <dbReference type="NCBI Taxonomy" id="4540"/>
    <lineage>
        <taxon>Eukaryota</taxon>
        <taxon>Viridiplantae</taxon>
        <taxon>Streptophyta</taxon>
        <taxon>Embryophyta</taxon>
        <taxon>Tracheophyta</taxon>
        <taxon>Spermatophyta</taxon>
        <taxon>Magnoliopsida</taxon>
        <taxon>Liliopsida</taxon>
        <taxon>Poales</taxon>
        <taxon>Poaceae</taxon>
        <taxon>PACMAD clade</taxon>
        <taxon>Panicoideae</taxon>
        <taxon>Panicodae</taxon>
        <taxon>Paniceae</taxon>
        <taxon>Panicinae</taxon>
        <taxon>Panicum</taxon>
        <taxon>Panicum sect. Panicum</taxon>
    </lineage>
</organism>
<comment type="caution">
    <text evidence="2">The sequence shown here is derived from an EMBL/GenBank/DDBJ whole genome shotgun (WGS) entry which is preliminary data.</text>
</comment>
<reference evidence="3" key="1">
    <citation type="journal article" date="2019" name="Nat. Commun.">
        <title>The genome of broomcorn millet.</title>
        <authorList>
            <person name="Zou C."/>
            <person name="Miki D."/>
            <person name="Li D."/>
            <person name="Tang Q."/>
            <person name="Xiao L."/>
            <person name="Rajput S."/>
            <person name="Deng P."/>
            <person name="Jia W."/>
            <person name="Huang R."/>
            <person name="Zhang M."/>
            <person name="Sun Y."/>
            <person name="Hu J."/>
            <person name="Fu X."/>
            <person name="Schnable P.S."/>
            <person name="Li F."/>
            <person name="Zhang H."/>
            <person name="Feng B."/>
            <person name="Zhu X."/>
            <person name="Liu R."/>
            <person name="Schnable J.C."/>
            <person name="Zhu J.-K."/>
            <person name="Zhang H."/>
        </authorList>
    </citation>
    <scope>NUCLEOTIDE SEQUENCE [LARGE SCALE GENOMIC DNA]</scope>
</reference>
<dbReference type="AlphaFoldDB" id="A0A3L6QAP9"/>
<dbReference type="Proteomes" id="UP000275267">
    <property type="component" value="Unassembled WGS sequence"/>
</dbReference>
<accession>A0A3L6QAP9</accession>
<protein>
    <recommendedName>
        <fullName evidence="1">F-box domain-containing protein</fullName>
    </recommendedName>
</protein>
<feature type="domain" description="F-box" evidence="1">
    <location>
        <begin position="16"/>
        <end position="52"/>
    </location>
</feature>
<evidence type="ECO:0000313" key="2">
    <source>
        <dbReference type="EMBL" id="RLM75280.1"/>
    </source>
</evidence>
<dbReference type="InterPro" id="IPR036047">
    <property type="entry name" value="F-box-like_dom_sf"/>
</dbReference>
<dbReference type="InterPro" id="IPR053197">
    <property type="entry name" value="F-box_SCFL_complex_component"/>
</dbReference>
<dbReference type="SUPFAM" id="SSF81383">
    <property type="entry name" value="F-box domain"/>
    <property type="match status" value="1"/>
</dbReference>